<evidence type="ECO:0000313" key="2">
    <source>
        <dbReference type="EMBL" id="MBO1363185.1"/>
    </source>
</evidence>
<dbReference type="Pfam" id="PF13470">
    <property type="entry name" value="PIN_3"/>
    <property type="match status" value="1"/>
</dbReference>
<dbReference type="Gene3D" id="3.40.50.1010">
    <property type="entry name" value="5'-nuclease"/>
    <property type="match status" value="1"/>
</dbReference>
<protein>
    <submittedName>
        <fullName evidence="2">PIN domain-containing protein</fullName>
    </submittedName>
</protein>
<evidence type="ECO:0000313" key="3">
    <source>
        <dbReference type="Proteomes" id="UP000664265"/>
    </source>
</evidence>
<feature type="domain" description="PIN" evidence="1">
    <location>
        <begin position="4"/>
        <end position="117"/>
    </location>
</feature>
<dbReference type="InterPro" id="IPR029060">
    <property type="entry name" value="PIN-like_dom_sf"/>
</dbReference>
<evidence type="ECO:0000259" key="1">
    <source>
        <dbReference type="Pfam" id="PF13470"/>
    </source>
</evidence>
<sequence>MRNVFLDTNVLIDYFGSRNGFPEAATIVTLAQRQKIRLYVSSLSFATAGYILSAHHKRSHAEFMNLFDRFTTLCHVTTVDADTVSHAIHSDFHDFEDALQHDSALTAQCDVIVTRNKPDFATSKLTVYEPHEFLSAIVSR</sequence>
<proteinExistence type="predicted"/>
<dbReference type="RefSeq" id="WP_107582781.1">
    <property type="nucleotide sequence ID" value="NZ_JAERMS010000011.1"/>
</dbReference>
<dbReference type="Proteomes" id="UP000664265">
    <property type="component" value="Unassembled WGS sequence"/>
</dbReference>
<organism evidence="2 3">
    <name type="scientific">Prevotella illustrans</name>
    <dbReference type="NCBI Taxonomy" id="2800387"/>
    <lineage>
        <taxon>Bacteria</taxon>
        <taxon>Pseudomonadati</taxon>
        <taxon>Bacteroidota</taxon>
        <taxon>Bacteroidia</taxon>
        <taxon>Bacteroidales</taxon>
        <taxon>Prevotellaceae</taxon>
        <taxon>Prevotella</taxon>
    </lineage>
</organism>
<keyword evidence="3" id="KW-1185">Reference proteome</keyword>
<gene>
    <name evidence="2" type="ORF">JHU38_05255</name>
</gene>
<dbReference type="EMBL" id="JAERMS010000011">
    <property type="protein sequence ID" value="MBO1363185.1"/>
    <property type="molecule type" value="Genomic_DNA"/>
</dbReference>
<comment type="caution">
    <text evidence="2">The sequence shown here is derived from an EMBL/GenBank/DDBJ whole genome shotgun (WGS) entry which is preliminary data.</text>
</comment>
<dbReference type="SUPFAM" id="SSF88723">
    <property type="entry name" value="PIN domain-like"/>
    <property type="match status" value="1"/>
</dbReference>
<reference evidence="2 3" key="1">
    <citation type="submission" date="2021-01" db="EMBL/GenBank/DDBJ databases">
        <title>Prevotella A2931 sp. nov.</title>
        <authorList>
            <person name="Buhl M."/>
            <person name="Oberhettinger P."/>
        </authorList>
    </citation>
    <scope>NUCLEOTIDE SEQUENCE [LARGE SCALE GENOMIC DNA]</scope>
    <source>
        <strain evidence="2 3">A2931</strain>
    </source>
</reference>
<accession>A0ABS3M4Z2</accession>
<dbReference type="InterPro" id="IPR002716">
    <property type="entry name" value="PIN_dom"/>
</dbReference>
<name>A0ABS3M4Z2_9BACT</name>